<keyword evidence="8" id="KW-0732">Signal</keyword>
<dbReference type="InterPro" id="IPR010130">
    <property type="entry name" value="T1SS_OMP_TolC"/>
</dbReference>
<dbReference type="EMBL" id="CP032509">
    <property type="protein sequence ID" value="AZN72211.1"/>
    <property type="molecule type" value="Genomic_DNA"/>
</dbReference>
<keyword evidence="3" id="KW-0813">Transport</keyword>
<dbReference type="GO" id="GO:0015288">
    <property type="term" value="F:porin activity"/>
    <property type="evidence" value="ECO:0007669"/>
    <property type="project" value="TreeGrafter"/>
</dbReference>
<organism evidence="9 10">
    <name type="scientific">Georhizobium profundi</name>
    <dbReference type="NCBI Taxonomy" id="2341112"/>
    <lineage>
        <taxon>Bacteria</taxon>
        <taxon>Pseudomonadati</taxon>
        <taxon>Pseudomonadota</taxon>
        <taxon>Alphaproteobacteria</taxon>
        <taxon>Hyphomicrobiales</taxon>
        <taxon>Rhizobiaceae</taxon>
        <taxon>Georhizobium</taxon>
    </lineage>
</organism>
<feature type="signal peptide" evidence="8">
    <location>
        <begin position="1"/>
        <end position="26"/>
    </location>
</feature>
<dbReference type="GO" id="GO:1990281">
    <property type="term" value="C:efflux pump complex"/>
    <property type="evidence" value="ECO:0007669"/>
    <property type="project" value="TreeGrafter"/>
</dbReference>
<dbReference type="SUPFAM" id="SSF56954">
    <property type="entry name" value="Outer membrane efflux proteins (OEP)"/>
    <property type="match status" value="1"/>
</dbReference>
<dbReference type="NCBIfam" id="TIGR01844">
    <property type="entry name" value="type_I_sec_TolC"/>
    <property type="match status" value="1"/>
</dbReference>
<evidence type="ECO:0000256" key="3">
    <source>
        <dbReference type="ARBA" id="ARBA00022448"/>
    </source>
</evidence>
<keyword evidence="6" id="KW-0472">Membrane</keyword>
<dbReference type="OrthoDB" id="9789368at2"/>
<dbReference type="PANTHER" id="PTHR30026">
    <property type="entry name" value="OUTER MEMBRANE PROTEIN TOLC"/>
    <property type="match status" value="1"/>
</dbReference>
<accession>A0A3S9B5S7</accession>
<evidence type="ECO:0000256" key="6">
    <source>
        <dbReference type="ARBA" id="ARBA00023136"/>
    </source>
</evidence>
<evidence type="ECO:0000256" key="2">
    <source>
        <dbReference type="ARBA" id="ARBA00007613"/>
    </source>
</evidence>
<dbReference type="KEGG" id="abaw:D5400_13820"/>
<evidence type="ECO:0000313" key="10">
    <source>
        <dbReference type="Proteomes" id="UP000268192"/>
    </source>
</evidence>
<comment type="similarity">
    <text evidence="2">Belongs to the outer membrane factor (OMF) (TC 1.B.17) family.</text>
</comment>
<evidence type="ECO:0000313" key="9">
    <source>
        <dbReference type="EMBL" id="AZN72211.1"/>
    </source>
</evidence>
<dbReference type="Pfam" id="PF02321">
    <property type="entry name" value="OEP"/>
    <property type="match status" value="2"/>
</dbReference>
<evidence type="ECO:0000256" key="8">
    <source>
        <dbReference type="SAM" id="SignalP"/>
    </source>
</evidence>
<keyword evidence="4" id="KW-1134">Transmembrane beta strand</keyword>
<dbReference type="Gene3D" id="1.20.1600.10">
    <property type="entry name" value="Outer membrane efflux proteins (OEP)"/>
    <property type="match status" value="1"/>
</dbReference>
<evidence type="ECO:0000256" key="1">
    <source>
        <dbReference type="ARBA" id="ARBA00004442"/>
    </source>
</evidence>
<dbReference type="RefSeq" id="WP_126010531.1">
    <property type="nucleotide sequence ID" value="NZ_CP032509.1"/>
</dbReference>
<keyword evidence="10" id="KW-1185">Reference proteome</keyword>
<gene>
    <name evidence="9" type="ORF">D5400_13820</name>
</gene>
<dbReference type="InterPro" id="IPR003423">
    <property type="entry name" value="OMP_efflux"/>
</dbReference>
<reference evidence="9 10" key="1">
    <citation type="submission" date="2018-09" db="EMBL/GenBank/DDBJ databases">
        <title>Marinorhizobium profundi gen. nov., sp. nov., isolated from a deep-sea sediment sample from the New Britain Trench and proposal of Marinorhizobiaceae fam. nov. in the order Rhizobiales of the class Alphaproteobacteria.</title>
        <authorList>
            <person name="Cao J."/>
        </authorList>
    </citation>
    <scope>NUCLEOTIDE SEQUENCE [LARGE SCALE GENOMIC DNA]</scope>
    <source>
        <strain evidence="9 10">WS11</strain>
    </source>
</reference>
<evidence type="ECO:0000256" key="5">
    <source>
        <dbReference type="ARBA" id="ARBA00022692"/>
    </source>
</evidence>
<evidence type="ECO:0000256" key="4">
    <source>
        <dbReference type="ARBA" id="ARBA00022452"/>
    </source>
</evidence>
<dbReference type="GO" id="GO:0015562">
    <property type="term" value="F:efflux transmembrane transporter activity"/>
    <property type="evidence" value="ECO:0007669"/>
    <property type="project" value="InterPro"/>
</dbReference>
<dbReference type="InterPro" id="IPR051906">
    <property type="entry name" value="TolC-like"/>
</dbReference>
<feature type="chain" id="PRO_5019165754" evidence="8">
    <location>
        <begin position="27"/>
        <end position="448"/>
    </location>
</feature>
<evidence type="ECO:0000256" key="7">
    <source>
        <dbReference type="ARBA" id="ARBA00023237"/>
    </source>
</evidence>
<dbReference type="GO" id="GO:0009279">
    <property type="term" value="C:cell outer membrane"/>
    <property type="evidence" value="ECO:0007669"/>
    <property type="project" value="UniProtKB-SubCell"/>
</dbReference>
<comment type="subcellular location">
    <subcellularLocation>
        <location evidence="1">Cell outer membrane</location>
    </subcellularLocation>
</comment>
<proteinExistence type="inferred from homology"/>
<dbReference type="AlphaFoldDB" id="A0A3S9B5S7"/>
<keyword evidence="7" id="KW-0998">Cell outer membrane</keyword>
<sequence length="448" mass="47338">MARYRKWLSTFALASIMAFSPTISMAETILGAMAKAYENNPDLNAARAGLRATDEGVAIARSGYRPRIAAQLDVSATETSSSFGDGTDAALGLSVSQTLFDGFQTRNAVLGAQSDVFAGQEGLRSTEQDILLSAAQAFMNVVRDRQIVQIRRQNLEFLNEQLNAAQARFDVGEGTRTDVSQAQASLAAAEAGLVAARAQVSSSEAVYVQIVGAAPPASMTPAPASGGLLPPSLDTAVTSGLAEHPLVKSAQFQMNAADFSVKQAEGALLPGVNLSGSVGQDLQSGDTQATIGATLSVPIYQGGLTSAQVRQSKELLGQARINVDVARNQLRQAIVTSWTQLEASRAAIAANRAQLNASDLALSGVIEERDVGQRTTLDVLNAQQDVLTARETLAQAERDAIVASYSVLSTTGRLLVGRLGLQVAEYRPEVHYEAVQDKWYGLRTIDGR</sequence>
<dbReference type="Proteomes" id="UP000268192">
    <property type="component" value="Chromosome"/>
</dbReference>
<dbReference type="PANTHER" id="PTHR30026:SF22">
    <property type="entry name" value="OUTER MEMBRANE EFFLUX PROTEIN"/>
    <property type="match status" value="1"/>
</dbReference>
<keyword evidence="5" id="KW-0812">Transmembrane</keyword>
<protein>
    <submittedName>
        <fullName evidence="9">Transporter</fullName>
    </submittedName>
</protein>
<name>A0A3S9B5S7_9HYPH</name>